<feature type="compositionally biased region" description="Polar residues" evidence="1">
    <location>
        <begin position="306"/>
        <end position="316"/>
    </location>
</feature>
<organism evidence="3 4">
    <name type="scientific">Kwoniella mangroviensis CBS 10435</name>
    <dbReference type="NCBI Taxonomy" id="1331196"/>
    <lineage>
        <taxon>Eukaryota</taxon>
        <taxon>Fungi</taxon>
        <taxon>Dikarya</taxon>
        <taxon>Basidiomycota</taxon>
        <taxon>Agaricomycotina</taxon>
        <taxon>Tremellomycetes</taxon>
        <taxon>Tremellales</taxon>
        <taxon>Cryptococcaceae</taxon>
        <taxon>Kwoniella</taxon>
    </lineage>
</organism>
<dbReference type="InterPro" id="IPR042771">
    <property type="entry name" value="GTF3C6-like"/>
</dbReference>
<reference evidence="4" key="2">
    <citation type="submission" date="2013-12" db="EMBL/GenBank/DDBJ databases">
        <title>Evolution of pathogenesis and genome organization in the Tremellales.</title>
        <authorList>
            <person name="Cuomo C."/>
            <person name="Litvintseva A."/>
            <person name="Heitman J."/>
            <person name="Chen Y."/>
            <person name="Sun S."/>
            <person name="Springer D."/>
            <person name="Dromer F."/>
            <person name="Young S."/>
            <person name="Zeng Q."/>
            <person name="Chapman S."/>
            <person name="Gujja S."/>
            <person name="Saif S."/>
            <person name="Birren B."/>
        </authorList>
    </citation>
    <scope>NUCLEOTIDE SEQUENCE [LARGE SCALE GENOMIC DNA]</scope>
    <source>
        <strain evidence="4">CBS 10435</strain>
    </source>
</reference>
<feature type="compositionally biased region" description="Low complexity" evidence="1">
    <location>
        <begin position="154"/>
        <end position="165"/>
    </location>
</feature>
<evidence type="ECO:0000313" key="4">
    <source>
        <dbReference type="Proteomes" id="UP000092583"/>
    </source>
</evidence>
<reference evidence="3 4" key="1">
    <citation type="submission" date="2013-07" db="EMBL/GenBank/DDBJ databases">
        <title>The Genome Sequence of Kwoniella mangroviensis CBS10435.</title>
        <authorList>
            <consortium name="The Broad Institute Genome Sequencing Platform"/>
            <person name="Cuomo C."/>
            <person name="Litvintseva A."/>
            <person name="Chen Y."/>
            <person name="Heitman J."/>
            <person name="Sun S."/>
            <person name="Springer D."/>
            <person name="Dromer F."/>
            <person name="Young S.K."/>
            <person name="Zeng Q."/>
            <person name="Gargeya S."/>
            <person name="Fitzgerald M."/>
            <person name="Abouelleil A."/>
            <person name="Alvarado L."/>
            <person name="Berlin A.M."/>
            <person name="Chapman S.B."/>
            <person name="Dewar J."/>
            <person name="Goldberg J."/>
            <person name="Griggs A."/>
            <person name="Gujja S."/>
            <person name="Hansen M."/>
            <person name="Howarth C."/>
            <person name="Imamovic A."/>
            <person name="Larimer J."/>
            <person name="McCowan C."/>
            <person name="Murphy C."/>
            <person name="Pearson M."/>
            <person name="Priest M."/>
            <person name="Roberts A."/>
            <person name="Saif S."/>
            <person name="Shea T."/>
            <person name="Sykes S."/>
            <person name="Wortman J."/>
            <person name="Nusbaum C."/>
            <person name="Birren B."/>
        </authorList>
    </citation>
    <scope>NUCLEOTIDE SEQUENCE [LARGE SCALE GENOMIC DNA]</scope>
    <source>
        <strain evidence="3 4">CBS 10435</strain>
    </source>
</reference>
<evidence type="ECO:0000313" key="3">
    <source>
        <dbReference type="EMBL" id="OCF57055.1"/>
    </source>
</evidence>
<sequence length="359" mass="39509">MLESSEDALRFLAEGQTLLGEGWTHVDNFDELDEDEFEEEEEEIYVTMDLGTTLDAKALQNENQYQLVGLDTPLPFLKLGNQIFQGQTTPLIGDEVILGLIRHSDNPHEPTHPPLYSTNHRLTFRAITLEPRSQSQAQPQDEQTTQAEPGPGPSSSAFNLFSNSLMDSPTISGPPVGSLKKGRSKGAGQVRPRFVIDKPEDLENFDVKAIKTSQKVELGPNVLRSLGLPPSTHGENVLLSKTDLSQVISGYSSRSQASQNRKKGRIWGVDKDGKIALIDNDQQEKEKDKSQESGVPGDVQMEEDVQNSSSPGNNAEDSARTDEIPPTQSARTDQDQVMGDVEVEDDPPWAEVENGQVHQ</sequence>
<dbReference type="FunFam" id="2.60.40.4370:FF:000005">
    <property type="entry name" value="Transcription factor tau subunit sfc7"/>
    <property type="match status" value="1"/>
</dbReference>
<dbReference type="EMBL" id="KI669464">
    <property type="protein sequence ID" value="OCF57055.1"/>
    <property type="molecule type" value="Genomic_DNA"/>
</dbReference>
<dbReference type="OrthoDB" id="1877767at2759"/>
<dbReference type="PANTHER" id="PTHR21860">
    <property type="entry name" value="TRANSCRIPTION INITIATION FACTOR IIIC TFIIIC , POLYPEPTIDE 6-RELATED"/>
    <property type="match status" value="1"/>
</dbReference>
<evidence type="ECO:0000256" key="1">
    <source>
        <dbReference type="SAM" id="MobiDB-lite"/>
    </source>
</evidence>
<dbReference type="STRING" id="1331196.A0A1B9INA4"/>
<dbReference type="AlphaFoldDB" id="A0A1B9INA4"/>
<gene>
    <name evidence="3" type="ORF">L486_05914</name>
</gene>
<keyword evidence="4" id="KW-1185">Reference proteome</keyword>
<feature type="compositionally biased region" description="Basic and acidic residues" evidence="1">
    <location>
        <begin position="282"/>
        <end position="291"/>
    </location>
</feature>
<evidence type="ECO:0000259" key="2">
    <source>
        <dbReference type="Pfam" id="PF10419"/>
    </source>
</evidence>
<feature type="compositionally biased region" description="Polar residues" evidence="1">
    <location>
        <begin position="131"/>
        <end position="147"/>
    </location>
</feature>
<dbReference type="InterPro" id="IPR019481">
    <property type="entry name" value="TFIIIC_triple_barrel"/>
</dbReference>
<dbReference type="Proteomes" id="UP000092583">
    <property type="component" value="Unassembled WGS sequence"/>
</dbReference>
<dbReference type="PANTHER" id="PTHR21860:SF2">
    <property type="entry name" value="GENERAL TRANSCRIPTION FACTOR 3C POLYPEPTIDE 6"/>
    <property type="match status" value="1"/>
</dbReference>
<dbReference type="Pfam" id="PF10419">
    <property type="entry name" value="TFIIIC_sub6"/>
    <property type="match status" value="1"/>
</dbReference>
<accession>A0A1B9INA4</accession>
<feature type="region of interest" description="Disordered" evidence="1">
    <location>
        <begin position="250"/>
        <end position="359"/>
    </location>
</feature>
<dbReference type="GO" id="GO:0006383">
    <property type="term" value="P:transcription by RNA polymerase III"/>
    <property type="evidence" value="ECO:0007669"/>
    <property type="project" value="InterPro"/>
</dbReference>
<dbReference type="Gene3D" id="2.60.40.4370">
    <property type="match status" value="1"/>
</dbReference>
<feature type="domain" description="Transcription factor TFIIIC triple barrel" evidence="2">
    <location>
        <begin position="39"/>
        <end position="129"/>
    </location>
</feature>
<feature type="region of interest" description="Disordered" evidence="1">
    <location>
        <begin position="131"/>
        <end position="195"/>
    </location>
</feature>
<proteinExistence type="predicted"/>
<protein>
    <recommendedName>
        <fullName evidence="2">Transcription factor TFIIIC triple barrel domain-containing protein</fullName>
    </recommendedName>
</protein>
<name>A0A1B9INA4_9TREE</name>
<feature type="compositionally biased region" description="Polar residues" evidence="1">
    <location>
        <begin position="250"/>
        <end position="259"/>
    </location>
</feature>
<dbReference type="GO" id="GO:0000127">
    <property type="term" value="C:transcription factor TFIIIC complex"/>
    <property type="evidence" value="ECO:0007669"/>
    <property type="project" value="TreeGrafter"/>
</dbReference>